<dbReference type="InterPro" id="IPR012674">
    <property type="entry name" value="Calycin"/>
</dbReference>
<organism evidence="2">
    <name type="scientific">Amblyomma tuberculatum</name>
    <dbReference type="NCBI Taxonomy" id="48802"/>
    <lineage>
        <taxon>Eukaryota</taxon>
        <taxon>Metazoa</taxon>
        <taxon>Ecdysozoa</taxon>
        <taxon>Arthropoda</taxon>
        <taxon>Chelicerata</taxon>
        <taxon>Arachnida</taxon>
        <taxon>Acari</taxon>
        <taxon>Parasitiformes</taxon>
        <taxon>Ixodida</taxon>
        <taxon>Ixodoidea</taxon>
        <taxon>Ixodidae</taxon>
        <taxon>Amblyomminae</taxon>
        <taxon>Amblyomma</taxon>
    </lineage>
</organism>
<dbReference type="Gene3D" id="2.40.128.20">
    <property type="match status" value="1"/>
</dbReference>
<keyword evidence="1" id="KW-0732">Signal</keyword>
<dbReference type="CDD" id="cd19941">
    <property type="entry name" value="TIL"/>
    <property type="match status" value="1"/>
</dbReference>
<proteinExistence type="predicted"/>
<accession>A0A6M2E4V8</accession>
<dbReference type="InterPro" id="IPR036084">
    <property type="entry name" value="Ser_inhib-like_sf"/>
</dbReference>
<protein>
    <submittedName>
        <fullName evidence="2">Putative secreted protein</fullName>
    </submittedName>
</protein>
<dbReference type="AlphaFoldDB" id="A0A6M2E4V8"/>
<evidence type="ECO:0000313" key="2">
    <source>
        <dbReference type="EMBL" id="NOV53476.1"/>
    </source>
</evidence>
<dbReference type="SUPFAM" id="SSF57567">
    <property type="entry name" value="Serine protease inhibitors"/>
    <property type="match status" value="1"/>
</dbReference>
<feature type="chain" id="PRO_5026986980" evidence="1">
    <location>
        <begin position="23"/>
        <end position="207"/>
    </location>
</feature>
<sequence length="207" mass="23200">MKYLGNLLPALLLTTYLPTIKACKSNEKRLRCTSQGFIPGDSCPGVVPWRCLPGMLRCACAEGTFLSAEGYCVLRNECGPDPTARRPVVRTVRPKPQKPPKPLNRINRSSVLKHALNLLGSSEDLLLVFASPTLVELSRTRCTKSKFVRNSGSGYERTLEYFEVTQQSENAESWIKQRKTVSISVTSGSDGRMEIEVRADLYEKRFR</sequence>
<name>A0A6M2E4V8_9ACAR</name>
<dbReference type="EMBL" id="GIDH01001533">
    <property type="protein sequence ID" value="NOV53476.1"/>
    <property type="molecule type" value="Transcribed_RNA"/>
</dbReference>
<evidence type="ECO:0000256" key="1">
    <source>
        <dbReference type="SAM" id="SignalP"/>
    </source>
</evidence>
<reference evidence="2" key="1">
    <citation type="submission" date="2019-12" db="EMBL/GenBank/DDBJ databases">
        <title>The sialotranscriptome of the gopher-tortoise tick, Amblyomma tuberculatum.</title>
        <authorList>
            <person name="Karim S."/>
            <person name="Andersen J."/>
            <person name="Kumar D."/>
            <person name="Adamson S."/>
            <person name="Ennen J."/>
            <person name="Qualis C.P."/>
            <person name="Ribeiro J.M.C."/>
        </authorList>
    </citation>
    <scope>NUCLEOTIDE SEQUENCE</scope>
    <source>
        <strain evidence="2">Removed</strain>
        <tissue evidence="2">Salivary glands</tissue>
    </source>
</reference>
<feature type="signal peptide" evidence="1">
    <location>
        <begin position="1"/>
        <end position="22"/>
    </location>
</feature>